<reference evidence="3 4" key="1">
    <citation type="journal article" date="2019" name="Int. J. Syst. Evol. Microbiol.">
        <title>The Global Catalogue of Microorganisms (GCM) 10K type strain sequencing project: providing services to taxonomists for standard genome sequencing and annotation.</title>
        <authorList>
            <consortium name="The Broad Institute Genomics Platform"/>
            <consortium name="The Broad Institute Genome Sequencing Center for Infectious Disease"/>
            <person name="Wu L."/>
            <person name="Ma J."/>
        </authorList>
    </citation>
    <scope>NUCLEOTIDE SEQUENCE [LARGE SCALE GENOMIC DNA]</scope>
    <source>
        <strain evidence="3 4">JCM 12393</strain>
    </source>
</reference>
<dbReference type="InterPro" id="IPR010427">
    <property type="entry name" value="DUF1023"/>
</dbReference>
<sequence>MSGAYELLTKFDPQGLRDTAKGWKALARASESTGNRHRNQVNGPLHTRWKGTDADAAFPFMARTEQQLDVVRVEAESVALVLNTVADRMYQAQTNLTNAVHRAQDSGLTVSAEGVVGLPPEEAGDRNDPDAQAARRTLMGLRGEIQARIDTALTDAQRASDQGNTALGRLGADILTTQRSSGAMAETRTDAADVMKDLGLADAYIPDGKDPKQNAEWWKGLSPEQQETYLALNAAKIGSMDGLPATARDEANRLVLDQKLDALQAGTPAAFSLSQSEYDKRKAALQTIKDKLAETANAQDQQHQMFLLGIDPERYGGDGRAIVATGNPDTAKHTAVFVPGTDTEFPGVPGQIDRIRQIQGYATRVANAGEAVSVISYLGYDPPESIAEAANPRRGIDGAEDMRRFSDGLRVAHGEPKSHLTYIAHSYGSYAVGVAARGGDGLHADDIVTLGSPGMGVDHAKQLQIDPNHVWVSEAEDDLTRIAGGLTLGPGPHTIGFGGNNLSTDTSGHGGYWDDGSQSLWNQAKIIAGKQPEVEPKEINIGGFIPIWH</sequence>
<dbReference type="EMBL" id="BAAAKJ010000095">
    <property type="protein sequence ID" value="GAA1390261.1"/>
    <property type="molecule type" value="Genomic_DNA"/>
</dbReference>
<dbReference type="Proteomes" id="UP001499863">
    <property type="component" value="Unassembled WGS sequence"/>
</dbReference>
<dbReference type="SUPFAM" id="SSF140453">
    <property type="entry name" value="EsxAB dimer-like"/>
    <property type="match status" value="1"/>
</dbReference>
<gene>
    <name evidence="3" type="ORF">GCM10009639_18770</name>
</gene>
<evidence type="ECO:0000313" key="3">
    <source>
        <dbReference type="EMBL" id="GAA1390261.1"/>
    </source>
</evidence>
<evidence type="ECO:0000256" key="1">
    <source>
        <dbReference type="SAM" id="MobiDB-lite"/>
    </source>
</evidence>
<feature type="domain" description="DUF1023" evidence="2">
    <location>
        <begin position="318"/>
        <end position="480"/>
    </location>
</feature>
<evidence type="ECO:0000259" key="2">
    <source>
        <dbReference type="Pfam" id="PF06259"/>
    </source>
</evidence>
<dbReference type="Pfam" id="PF06259">
    <property type="entry name" value="Abhydrolase_8"/>
    <property type="match status" value="1"/>
</dbReference>
<comment type="caution">
    <text evidence="3">The sequence shown here is derived from an EMBL/GenBank/DDBJ whole genome shotgun (WGS) entry which is preliminary data.</text>
</comment>
<accession>A0ABN1XUE4</accession>
<feature type="region of interest" description="Disordered" evidence="1">
    <location>
        <begin position="29"/>
        <end position="48"/>
    </location>
</feature>
<evidence type="ECO:0000313" key="4">
    <source>
        <dbReference type="Proteomes" id="UP001499863"/>
    </source>
</evidence>
<protein>
    <recommendedName>
        <fullName evidence="2">DUF1023 domain-containing protein</fullName>
    </recommendedName>
</protein>
<dbReference type="RefSeq" id="WP_344331225.1">
    <property type="nucleotide sequence ID" value="NZ_BAAAKJ010000095.1"/>
</dbReference>
<dbReference type="InterPro" id="IPR036689">
    <property type="entry name" value="ESAT-6-like_sf"/>
</dbReference>
<organism evidence="3 4">
    <name type="scientific">Kitasatospora putterlickiae</name>
    <dbReference type="NCBI Taxonomy" id="221725"/>
    <lineage>
        <taxon>Bacteria</taxon>
        <taxon>Bacillati</taxon>
        <taxon>Actinomycetota</taxon>
        <taxon>Actinomycetes</taxon>
        <taxon>Kitasatosporales</taxon>
        <taxon>Streptomycetaceae</taxon>
        <taxon>Kitasatospora</taxon>
    </lineage>
</organism>
<proteinExistence type="predicted"/>
<dbReference type="Gene3D" id="1.10.287.1060">
    <property type="entry name" value="ESAT-6-like"/>
    <property type="match status" value="1"/>
</dbReference>
<keyword evidence="4" id="KW-1185">Reference proteome</keyword>
<name>A0ABN1XUE4_9ACTN</name>